<dbReference type="FunFam" id="3.30.70.330:FF:000531">
    <property type="entry name" value="Myelin expression factor 2"/>
    <property type="match status" value="1"/>
</dbReference>
<dbReference type="GO" id="GO:0005737">
    <property type="term" value="C:cytoplasm"/>
    <property type="evidence" value="ECO:0007669"/>
    <property type="project" value="TreeGrafter"/>
</dbReference>
<dbReference type="InterPro" id="IPR012677">
    <property type="entry name" value="Nucleotide-bd_a/b_plait_sf"/>
</dbReference>
<accession>A0AAN9W365</accession>
<evidence type="ECO:0000256" key="2">
    <source>
        <dbReference type="PROSITE-ProRule" id="PRU00176"/>
    </source>
</evidence>
<feature type="domain" description="RRM" evidence="4">
    <location>
        <begin position="80"/>
        <end position="158"/>
    </location>
</feature>
<feature type="region of interest" description="Disordered" evidence="3">
    <location>
        <begin position="1"/>
        <end position="77"/>
    </location>
</feature>
<keyword evidence="1 2" id="KW-0694">RNA-binding</keyword>
<feature type="region of interest" description="Disordered" evidence="3">
    <location>
        <begin position="168"/>
        <end position="210"/>
    </location>
</feature>
<dbReference type="GO" id="GO:0005634">
    <property type="term" value="C:nucleus"/>
    <property type="evidence" value="ECO:0007669"/>
    <property type="project" value="TreeGrafter"/>
</dbReference>
<dbReference type="AlphaFoldDB" id="A0AAN9W365"/>
<dbReference type="Gene3D" id="3.30.70.330">
    <property type="match status" value="3"/>
</dbReference>
<feature type="compositionally biased region" description="Basic and acidic residues" evidence="3">
    <location>
        <begin position="39"/>
        <end position="58"/>
    </location>
</feature>
<dbReference type="SMART" id="SM00360">
    <property type="entry name" value="RRM"/>
    <property type="match status" value="3"/>
</dbReference>
<dbReference type="EMBL" id="JAZDUA010000017">
    <property type="protein sequence ID" value="KAK7873050.1"/>
    <property type="molecule type" value="Genomic_DNA"/>
</dbReference>
<dbReference type="Pfam" id="PF00076">
    <property type="entry name" value="RRM_1"/>
    <property type="match status" value="3"/>
</dbReference>
<evidence type="ECO:0000259" key="4">
    <source>
        <dbReference type="PROSITE" id="PS50102"/>
    </source>
</evidence>
<feature type="domain" description="RRM" evidence="4">
    <location>
        <begin position="235"/>
        <end position="312"/>
    </location>
</feature>
<comment type="caution">
    <text evidence="5">The sequence shown here is derived from an EMBL/GenBank/DDBJ whole genome shotgun (WGS) entry which is preliminary data.</text>
</comment>
<dbReference type="Proteomes" id="UP001378592">
    <property type="component" value="Unassembled WGS sequence"/>
</dbReference>
<sequence>MIKIEAEEMDNASMKVRDRSPINTTMDRNDDDDSNMSGNKERGRDRDRDRQRRGDRPSRFGPRSASRDRDRGGRKSAAERRIFVSNIAYEFRWQELKDLFRTEVGEVAYVELFTDENDKPRGCGIVEFESADSVKKAVEKMHRYELKGRKLVVKEDFDVERDKYGRPLKNVGGGGGGGSVSANRLRDEPRGRWDPAPGQASLGQAGASPSQKWGNTYGLSPQFLESLCITGPLGTKVFVANLDYKVDEKKLKEVFKLAGKVVNVELSLDKEGKSRGFGVVEYEHPVEAVQAISMLHNQMLYDRKLTVRMDRADQKPDGPPKLPEGLRAIGMGLGAGGAPLQDVARNLPNSQQVSSGLVASVPAGAAAGLGAAGLGLGNTAGLPANLAGVGGLGAGGLVAGGAGEIGLGASLGGAAGAFAGSGLATGLGAAAAATGLGAGLGGAAAALGGGNSYGGGLGAGNSNSYLGGNSGGYGAASSSALVGGNYGSGNREFDNVGLGAGGVGSSYGSGVGDRYYRGSSAGGSNHANGPARGGTGAGNRTSDTVIVKNLPPSTTWQMLRDKFREVGDVEFAEMRGKDFGLVRFTNEWDAERAVHMMDRSRLEGRTIDVCLF</sequence>
<feature type="region of interest" description="Disordered" evidence="3">
    <location>
        <begin position="521"/>
        <end position="545"/>
    </location>
</feature>
<dbReference type="PANTHER" id="PTHR23003:SF3">
    <property type="entry name" value="FI21236P1-RELATED"/>
    <property type="match status" value="1"/>
</dbReference>
<dbReference type="InterPro" id="IPR050374">
    <property type="entry name" value="RRT5_SRSF_SR"/>
</dbReference>
<feature type="compositionally biased region" description="Basic and acidic residues" evidence="3">
    <location>
        <begin position="65"/>
        <end position="77"/>
    </location>
</feature>
<dbReference type="CDD" id="cd12386">
    <property type="entry name" value="RRM2_hnRNPM_like"/>
    <property type="match status" value="1"/>
</dbReference>
<proteinExistence type="predicted"/>
<dbReference type="InterPro" id="IPR035979">
    <property type="entry name" value="RBD_domain_sf"/>
</dbReference>
<protein>
    <recommendedName>
        <fullName evidence="4">RRM domain-containing protein</fullName>
    </recommendedName>
</protein>
<organism evidence="5 6">
    <name type="scientific">Gryllus longicercus</name>
    <dbReference type="NCBI Taxonomy" id="2509291"/>
    <lineage>
        <taxon>Eukaryota</taxon>
        <taxon>Metazoa</taxon>
        <taxon>Ecdysozoa</taxon>
        <taxon>Arthropoda</taxon>
        <taxon>Hexapoda</taxon>
        <taxon>Insecta</taxon>
        <taxon>Pterygota</taxon>
        <taxon>Neoptera</taxon>
        <taxon>Polyneoptera</taxon>
        <taxon>Orthoptera</taxon>
        <taxon>Ensifera</taxon>
        <taxon>Gryllidea</taxon>
        <taxon>Grylloidea</taxon>
        <taxon>Gryllidae</taxon>
        <taxon>Gryllinae</taxon>
        <taxon>Gryllus</taxon>
    </lineage>
</organism>
<keyword evidence="6" id="KW-1185">Reference proteome</keyword>
<dbReference type="PROSITE" id="PS50102">
    <property type="entry name" value="RRM"/>
    <property type="match status" value="3"/>
</dbReference>
<dbReference type="InterPro" id="IPR000504">
    <property type="entry name" value="RRM_dom"/>
</dbReference>
<dbReference type="SUPFAM" id="SSF54928">
    <property type="entry name" value="RNA-binding domain, RBD"/>
    <property type="match status" value="3"/>
</dbReference>
<gene>
    <name evidence="5" type="ORF">R5R35_000339</name>
</gene>
<evidence type="ECO:0000313" key="6">
    <source>
        <dbReference type="Proteomes" id="UP001378592"/>
    </source>
</evidence>
<reference evidence="5 6" key="1">
    <citation type="submission" date="2024-03" db="EMBL/GenBank/DDBJ databases">
        <title>The genome assembly and annotation of the cricket Gryllus longicercus Weissman &amp; Gray.</title>
        <authorList>
            <person name="Szrajer S."/>
            <person name="Gray D."/>
            <person name="Ylla G."/>
        </authorList>
    </citation>
    <scope>NUCLEOTIDE SEQUENCE [LARGE SCALE GENOMIC DNA]</scope>
    <source>
        <strain evidence="5">DAG 2021-001</strain>
        <tissue evidence="5">Whole body minus gut</tissue>
    </source>
</reference>
<name>A0AAN9W365_9ORTH</name>
<evidence type="ECO:0000256" key="3">
    <source>
        <dbReference type="SAM" id="MobiDB-lite"/>
    </source>
</evidence>
<dbReference type="GO" id="GO:0003729">
    <property type="term" value="F:mRNA binding"/>
    <property type="evidence" value="ECO:0007669"/>
    <property type="project" value="TreeGrafter"/>
</dbReference>
<evidence type="ECO:0000313" key="5">
    <source>
        <dbReference type="EMBL" id="KAK7873050.1"/>
    </source>
</evidence>
<feature type="domain" description="RRM" evidence="4">
    <location>
        <begin position="543"/>
        <end position="612"/>
    </location>
</feature>
<evidence type="ECO:0000256" key="1">
    <source>
        <dbReference type="ARBA" id="ARBA00022884"/>
    </source>
</evidence>
<feature type="compositionally biased region" description="Basic and acidic residues" evidence="3">
    <location>
        <begin position="184"/>
        <end position="193"/>
    </location>
</feature>
<dbReference type="PANTHER" id="PTHR23003">
    <property type="entry name" value="RNA RECOGNITION MOTIF RRM DOMAIN CONTAINING PROTEIN"/>
    <property type="match status" value="1"/>
</dbReference>